<dbReference type="RefSeq" id="WP_061512195.1">
    <property type="nucleotide sequence ID" value="NZ_ANBO01000045.1"/>
</dbReference>
<keyword evidence="3" id="KW-1185">Reference proteome</keyword>
<name>A0A5N5UQL2_MYCPH</name>
<evidence type="ECO:0000313" key="2">
    <source>
        <dbReference type="EMBL" id="KAB7751884.1"/>
    </source>
</evidence>
<protein>
    <submittedName>
        <fullName evidence="2">Uncharacterized protein</fullName>
    </submittedName>
</protein>
<dbReference type="AlphaFoldDB" id="A0A5N5UQL2"/>
<feature type="compositionally biased region" description="Polar residues" evidence="1">
    <location>
        <begin position="67"/>
        <end position="79"/>
    </location>
</feature>
<reference evidence="2 3" key="1">
    <citation type="submission" date="2012-10" db="EMBL/GenBank/DDBJ databases">
        <title>The draft sequence of the Mycobacterium pheli genome.</title>
        <authorList>
            <person name="Pettersson B.M.F."/>
            <person name="Das S."/>
            <person name="Dasgupta S."/>
            <person name="Bhattacharya A."/>
            <person name="Kirsebom L.A."/>
        </authorList>
    </citation>
    <scope>NUCLEOTIDE SEQUENCE [LARGE SCALE GENOMIC DNA]</scope>
    <source>
        <strain evidence="2 3">CCUG 21000</strain>
    </source>
</reference>
<sequence>MDVDRCRATVFLQESMRRSLAAKIGAEVVSMQRCMLAEGHRDAHSGVPNADGRPLLRWQGRGIRLSETTYNGTPDNNGSRHAVAEAEATPHHHHHHEAPAPEPAETADHRRDDPLWAIAAALERLADAISAALARR</sequence>
<dbReference type="Proteomes" id="UP000325690">
    <property type="component" value="Unassembled WGS sequence"/>
</dbReference>
<accession>A0A5N5UQL2</accession>
<comment type="caution">
    <text evidence="2">The sequence shown here is derived from an EMBL/GenBank/DDBJ whole genome shotgun (WGS) entry which is preliminary data.</text>
</comment>
<evidence type="ECO:0000256" key="1">
    <source>
        <dbReference type="SAM" id="MobiDB-lite"/>
    </source>
</evidence>
<dbReference type="GeneID" id="74301642"/>
<dbReference type="EMBL" id="ANBP01000054">
    <property type="protein sequence ID" value="KAB7751884.1"/>
    <property type="molecule type" value="Genomic_DNA"/>
</dbReference>
<gene>
    <name evidence="2" type="ORF">MPHL21000_23520</name>
</gene>
<feature type="region of interest" description="Disordered" evidence="1">
    <location>
        <begin position="67"/>
        <end position="110"/>
    </location>
</feature>
<evidence type="ECO:0000313" key="3">
    <source>
        <dbReference type="Proteomes" id="UP000325690"/>
    </source>
</evidence>
<organism evidence="2 3">
    <name type="scientific">Mycolicibacterium phlei DSM 43239 = CCUG 21000</name>
    <dbReference type="NCBI Taxonomy" id="1226750"/>
    <lineage>
        <taxon>Bacteria</taxon>
        <taxon>Bacillati</taxon>
        <taxon>Actinomycetota</taxon>
        <taxon>Actinomycetes</taxon>
        <taxon>Mycobacteriales</taxon>
        <taxon>Mycobacteriaceae</taxon>
        <taxon>Mycolicibacterium</taxon>
    </lineage>
</organism>
<proteinExistence type="predicted"/>